<keyword evidence="1" id="KW-0677">Repeat</keyword>
<gene>
    <name evidence="3" type="ORF">L1049_023165</name>
</gene>
<dbReference type="SUPFAM" id="SSF81901">
    <property type="entry name" value="HCP-like"/>
    <property type="match status" value="1"/>
</dbReference>
<accession>A0AAP0WRE5</accession>
<reference evidence="3 4" key="1">
    <citation type="journal article" date="2024" name="Plant J.">
        <title>Genome sequences and population genomics reveal climatic adaptation and genomic divergence between two closely related sweetgum species.</title>
        <authorList>
            <person name="Xu W.Q."/>
            <person name="Ren C.Q."/>
            <person name="Zhang X.Y."/>
            <person name="Comes H.P."/>
            <person name="Liu X.H."/>
            <person name="Li Y.G."/>
            <person name="Kettle C.J."/>
            <person name="Jalonen R."/>
            <person name="Gaisberger H."/>
            <person name="Ma Y.Z."/>
            <person name="Qiu Y.X."/>
        </authorList>
    </citation>
    <scope>NUCLEOTIDE SEQUENCE [LARGE SCALE GENOMIC DNA]</scope>
    <source>
        <strain evidence="3">Hangzhou</strain>
    </source>
</reference>
<feature type="repeat" description="PPR" evidence="2">
    <location>
        <begin position="237"/>
        <end position="267"/>
    </location>
</feature>
<feature type="repeat" description="PPR" evidence="2">
    <location>
        <begin position="599"/>
        <end position="633"/>
    </location>
</feature>
<feature type="repeat" description="PPR" evidence="2">
    <location>
        <begin position="271"/>
        <end position="305"/>
    </location>
</feature>
<feature type="repeat" description="PPR" evidence="2">
    <location>
        <begin position="459"/>
        <end position="493"/>
    </location>
</feature>
<dbReference type="Pfam" id="PF01535">
    <property type="entry name" value="PPR"/>
    <property type="match status" value="6"/>
</dbReference>
<evidence type="ECO:0000313" key="3">
    <source>
        <dbReference type="EMBL" id="KAK9275891.1"/>
    </source>
</evidence>
<evidence type="ECO:0000313" key="4">
    <source>
        <dbReference type="Proteomes" id="UP001415857"/>
    </source>
</evidence>
<sequence>MALLTITKAHLFLKSIKSISHYALIPLFFHARKSLFTGSLSFTLPFLRPMCTKTHQSHVKLSLSPDHIKTVDGLISIFTDKAFSVDDQELKNLGPVLTTDIVETVLKGLKSWKIAHMFFTWASNQDGYRHNCYTYNAMASILSHARQNAPLRVLALDIVNSRCSMTPGALGFFIRCLGSLGLVDEANVLFDQVKKIGLCVPNNYSYNCLLEAISQSSSVGLVEMRLKEMHEFGWQPDKYTLTPLLQVYCNAGNFEKGLDVFNEIYNRGWVDAHVFTILVLSFSKWGEVDKAYELIERMKDRNIRLNEKTFCVLIHGFVRKSRMDKALQLFKEMQKLGFAPDIALYDVLIGGLCKNEELQEALHLYSDMKESGIHPDVGILTKLISSFPEETIVQLIAERQDDLDAEAMVLLYNSVLNGFVNKGSIDKAYRLLRAMMGDEFNGDVEVDKLFRVKDMVCRNTTSFSIVIDGLCKTGKLDVALSLFREMVQIGCERNLLLYNNLIAELSNSNRLEESYDLLKEMKESGFKPTHFTHNSIFGCLCRREDVAGALDLVRVMRVYGHKPWIKYYSLLVKRLCKHGRVVEACNFLAKMVQEGFLPDIIAYSAAIDGFIKIQEVDRALDLFREICARGYCPDVVAYNILINGLCKTKRITEAQDVLNEMLLKGLVPSVVTYNLLIDGWCKNGDIDRAILCLSRMVKEEREPNIVTYTTIIDGLCNVGKADDALVFWNEMERKGCSPNRVAFMALIHGLCKCGRPNTALGYLHEMEEKQMKPDTFVFVALVSAFLSDKNPPMAFEILKGMVDKGIFPEPHEKNYSLLRDAMHMLCEDPRTSSSVKSLIAEGVIPTISLSEVGSEGGFEPIV</sequence>
<feature type="repeat" description="PPR" evidence="2">
    <location>
        <begin position="634"/>
        <end position="668"/>
    </location>
</feature>
<organism evidence="3 4">
    <name type="scientific">Liquidambar formosana</name>
    <name type="common">Formosan gum</name>
    <dbReference type="NCBI Taxonomy" id="63359"/>
    <lineage>
        <taxon>Eukaryota</taxon>
        <taxon>Viridiplantae</taxon>
        <taxon>Streptophyta</taxon>
        <taxon>Embryophyta</taxon>
        <taxon>Tracheophyta</taxon>
        <taxon>Spermatophyta</taxon>
        <taxon>Magnoliopsida</taxon>
        <taxon>eudicotyledons</taxon>
        <taxon>Gunneridae</taxon>
        <taxon>Pentapetalae</taxon>
        <taxon>Saxifragales</taxon>
        <taxon>Altingiaceae</taxon>
        <taxon>Liquidambar</taxon>
    </lineage>
</organism>
<dbReference type="Pfam" id="PF13041">
    <property type="entry name" value="PPR_2"/>
    <property type="match status" value="4"/>
</dbReference>
<dbReference type="Pfam" id="PF12854">
    <property type="entry name" value="PPR_1"/>
    <property type="match status" value="1"/>
</dbReference>
<keyword evidence="4" id="KW-1185">Reference proteome</keyword>
<evidence type="ECO:0008006" key="5">
    <source>
        <dbReference type="Google" id="ProtNLM"/>
    </source>
</evidence>
<feature type="repeat" description="PPR" evidence="2">
    <location>
        <begin position="739"/>
        <end position="773"/>
    </location>
</feature>
<proteinExistence type="predicted"/>
<name>A0AAP0WRE5_LIQFO</name>
<feature type="repeat" description="PPR" evidence="2">
    <location>
        <begin position="774"/>
        <end position="808"/>
    </location>
</feature>
<dbReference type="AlphaFoldDB" id="A0AAP0WRE5"/>
<dbReference type="InterPro" id="IPR002885">
    <property type="entry name" value="PPR_rpt"/>
</dbReference>
<feature type="repeat" description="PPR" evidence="2">
    <location>
        <begin position="564"/>
        <end position="598"/>
    </location>
</feature>
<evidence type="ECO:0000256" key="2">
    <source>
        <dbReference type="PROSITE-ProRule" id="PRU00708"/>
    </source>
</evidence>
<dbReference type="Pfam" id="PF13812">
    <property type="entry name" value="PPR_3"/>
    <property type="match status" value="1"/>
</dbReference>
<dbReference type="PANTHER" id="PTHR45613">
    <property type="entry name" value="PENTATRICOPEPTIDE REPEAT-CONTAINING PROTEIN"/>
    <property type="match status" value="1"/>
</dbReference>
<feature type="repeat" description="PPR" evidence="2">
    <location>
        <begin position="529"/>
        <end position="563"/>
    </location>
</feature>
<dbReference type="InterPro" id="IPR011990">
    <property type="entry name" value="TPR-like_helical_dom_sf"/>
</dbReference>
<evidence type="ECO:0000256" key="1">
    <source>
        <dbReference type="ARBA" id="ARBA00022737"/>
    </source>
</evidence>
<feature type="repeat" description="PPR" evidence="2">
    <location>
        <begin position="306"/>
        <end position="340"/>
    </location>
</feature>
<dbReference type="Gene3D" id="1.25.40.10">
    <property type="entry name" value="Tetratricopeptide repeat domain"/>
    <property type="match status" value="5"/>
</dbReference>
<feature type="repeat" description="PPR" evidence="2">
    <location>
        <begin position="202"/>
        <end position="236"/>
    </location>
</feature>
<dbReference type="PROSITE" id="PS51375">
    <property type="entry name" value="PPR"/>
    <property type="match status" value="15"/>
</dbReference>
<protein>
    <recommendedName>
        <fullName evidence="5">Pentatricopeptide repeat-containing protein</fullName>
    </recommendedName>
</protein>
<feature type="repeat" description="PPR" evidence="2">
    <location>
        <begin position="669"/>
        <end position="703"/>
    </location>
</feature>
<dbReference type="NCBIfam" id="TIGR00756">
    <property type="entry name" value="PPR"/>
    <property type="match status" value="14"/>
</dbReference>
<comment type="caution">
    <text evidence="3">The sequence shown here is derived from an EMBL/GenBank/DDBJ whole genome shotgun (WGS) entry which is preliminary data.</text>
</comment>
<feature type="repeat" description="PPR" evidence="2">
    <location>
        <begin position="494"/>
        <end position="528"/>
    </location>
</feature>
<dbReference type="PANTHER" id="PTHR45613:SF9">
    <property type="entry name" value="MITOCHONDRIAL GROUP I INTRON SPLICING FACTOR CCM1"/>
    <property type="match status" value="1"/>
</dbReference>
<dbReference type="Proteomes" id="UP001415857">
    <property type="component" value="Unassembled WGS sequence"/>
</dbReference>
<feature type="repeat" description="PPR" evidence="2">
    <location>
        <begin position="341"/>
        <end position="375"/>
    </location>
</feature>
<dbReference type="EMBL" id="JBBPBK010000011">
    <property type="protein sequence ID" value="KAK9275891.1"/>
    <property type="molecule type" value="Genomic_DNA"/>
</dbReference>
<feature type="repeat" description="PPR" evidence="2">
    <location>
        <begin position="704"/>
        <end position="738"/>
    </location>
</feature>